<dbReference type="Proteomes" id="UP000274429">
    <property type="component" value="Unassembled WGS sequence"/>
</dbReference>
<dbReference type="WBParaSite" id="TTAC_0000180301-mRNA-1">
    <property type="protein sequence ID" value="TTAC_0000180301-mRNA-1"/>
    <property type="gene ID" value="TTAC_0000180301"/>
</dbReference>
<dbReference type="AlphaFoldDB" id="A0A0R3WM15"/>
<gene>
    <name evidence="1" type="ORF">TTAC_LOCUS1790</name>
</gene>
<organism evidence="3">
    <name type="scientific">Hydatigena taeniaeformis</name>
    <name type="common">Feline tapeworm</name>
    <name type="synonym">Taenia taeniaeformis</name>
    <dbReference type="NCBI Taxonomy" id="6205"/>
    <lineage>
        <taxon>Eukaryota</taxon>
        <taxon>Metazoa</taxon>
        <taxon>Spiralia</taxon>
        <taxon>Lophotrochozoa</taxon>
        <taxon>Platyhelminthes</taxon>
        <taxon>Cestoda</taxon>
        <taxon>Eucestoda</taxon>
        <taxon>Cyclophyllidea</taxon>
        <taxon>Taeniidae</taxon>
        <taxon>Hydatigera</taxon>
    </lineage>
</organism>
<dbReference type="EMBL" id="UYWX01000511">
    <property type="protein sequence ID" value="VDM18530.1"/>
    <property type="molecule type" value="Genomic_DNA"/>
</dbReference>
<evidence type="ECO:0000313" key="3">
    <source>
        <dbReference type="WBParaSite" id="TTAC_0000180301-mRNA-1"/>
    </source>
</evidence>
<sequence length="73" mass="7875">MYRRNENGVAVLMNVAPVASLGETGGQDLNVGAAEWLKSLDGVDCVAYGFKMALKPSKSRALPYKVTAWRKSS</sequence>
<reference evidence="1 2" key="2">
    <citation type="submission" date="2018-11" db="EMBL/GenBank/DDBJ databases">
        <authorList>
            <consortium name="Pathogen Informatics"/>
        </authorList>
    </citation>
    <scope>NUCLEOTIDE SEQUENCE [LARGE SCALE GENOMIC DNA]</scope>
</reference>
<keyword evidence="2" id="KW-1185">Reference proteome</keyword>
<evidence type="ECO:0000313" key="1">
    <source>
        <dbReference type="EMBL" id="VDM18530.1"/>
    </source>
</evidence>
<accession>A0A0R3WM15</accession>
<reference evidence="3" key="1">
    <citation type="submission" date="2017-02" db="UniProtKB">
        <authorList>
            <consortium name="WormBaseParasite"/>
        </authorList>
    </citation>
    <scope>IDENTIFICATION</scope>
</reference>
<proteinExistence type="predicted"/>
<name>A0A0R3WM15_HYDTA</name>
<protein>
    <submittedName>
        <fullName evidence="3">Alpha-L-fucosidase</fullName>
    </submittedName>
</protein>
<evidence type="ECO:0000313" key="2">
    <source>
        <dbReference type="Proteomes" id="UP000274429"/>
    </source>
</evidence>